<organism evidence="1 2">
    <name type="scientific">Priestia megaterium</name>
    <name type="common">Bacillus megaterium</name>
    <dbReference type="NCBI Taxonomy" id="1404"/>
    <lineage>
        <taxon>Bacteria</taxon>
        <taxon>Bacillati</taxon>
        <taxon>Bacillota</taxon>
        <taxon>Bacilli</taxon>
        <taxon>Bacillales</taxon>
        <taxon>Bacillaceae</taxon>
        <taxon>Priestia</taxon>
    </lineage>
</organism>
<evidence type="ECO:0000313" key="2">
    <source>
        <dbReference type="Proteomes" id="UP001165240"/>
    </source>
</evidence>
<proteinExistence type="predicted"/>
<gene>
    <name evidence="1" type="ORF">ShirakiTB12_46500</name>
</gene>
<dbReference type="EMBL" id="BSYK01000001">
    <property type="protein sequence ID" value="GMG76182.1"/>
    <property type="molecule type" value="Genomic_DNA"/>
</dbReference>
<name>A0AAX6BQZ7_PRIMG</name>
<dbReference type="AlphaFoldDB" id="A0AAX6BQZ7"/>
<sequence length="67" mass="7858">MFEIRGYEIGPIRGHYIIADLHSVMLINNIYIKRFSIYSRKCMVKCNTNLFIALLLCDKEGHLPTNR</sequence>
<protein>
    <submittedName>
        <fullName evidence="1">Uncharacterized protein</fullName>
    </submittedName>
</protein>
<reference evidence="1" key="1">
    <citation type="journal article" date="2024" name="Appl Microbiol">
        <title>Effect of kuratsuki Bacillus and Priestia on Taste of Sake.</title>
        <authorList>
            <person name="Kobayashi K."/>
            <person name="Nishida H."/>
        </authorList>
    </citation>
    <scope>NUCLEOTIDE SEQUENCE</scope>
    <source>
        <strain evidence="1">B-12</strain>
    </source>
</reference>
<dbReference type="Proteomes" id="UP001165240">
    <property type="component" value="Unassembled WGS sequence"/>
</dbReference>
<comment type="caution">
    <text evidence="1">The sequence shown here is derived from an EMBL/GenBank/DDBJ whole genome shotgun (WGS) entry which is preliminary data.</text>
</comment>
<accession>A0AAX6BQZ7</accession>
<evidence type="ECO:0000313" key="1">
    <source>
        <dbReference type="EMBL" id="GMG76182.1"/>
    </source>
</evidence>